<evidence type="ECO:0000313" key="2">
    <source>
        <dbReference type="EMBL" id="GAC99658.1"/>
    </source>
</evidence>
<dbReference type="eggNOG" id="ENOG502RDS7">
    <property type="taxonomic scope" value="Eukaryota"/>
</dbReference>
<dbReference type="HOGENOM" id="CLU_502671_0_0_1"/>
<feature type="compositionally biased region" description="Basic and acidic residues" evidence="1">
    <location>
        <begin position="463"/>
        <end position="484"/>
    </location>
</feature>
<feature type="region of interest" description="Disordered" evidence="1">
    <location>
        <begin position="341"/>
        <end position="420"/>
    </location>
</feature>
<feature type="compositionally biased region" description="Basic and acidic residues" evidence="1">
    <location>
        <begin position="372"/>
        <end position="381"/>
    </location>
</feature>
<feature type="region of interest" description="Disordered" evidence="1">
    <location>
        <begin position="124"/>
        <end position="148"/>
    </location>
</feature>
<sequence>MVTTAAVRHRFSRTIAARNAQVRKARQPVLLTAREELAATDALPRTSETPLDPIDGTIRAAERHIRPRNSSDDVPMPRQTPLVPLHEVRHAETPTRASVEPSDIIIISSDSDEVEAFSTACMHESTDTRHRASSFGPETHEQQMSSSEQALQQLFDRNHDFYESLDREMARIAATRSMSEVSSSSLVMESLVPDASTSYETSSWAPTRSMYSHEAPPPANPLYHGQRVPMYAPQSHYERSRPGTTVSPAFAYDAAGNLAQYSSNHYGAWPAPPLYPHTGPHAGYMILPSVGEASHVWDPADALSSRPAFDHTPDDHQYTQIPRQPSYLNPYQSMYLQNQRGDLLPADPSSSAADLERAKLASYRRPRSPRQAQEDKAKADMVYKALRGASKRARTKSTAQARQSPKGKEPEWSTLKASRTEADGTLSLTAALRRPLPATRLAQASRGGSRLSLPLYRSLGSSAEDRRRAEDHLHDTSSKQRRSESSSASTSKSAPEATRAIKLFRPSPLTESEQYGRRR</sequence>
<name>R9PE55_PSEHS</name>
<dbReference type="OrthoDB" id="2555749at2759"/>
<feature type="compositionally biased region" description="Basic and acidic residues" evidence="1">
    <location>
        <begin position="308"/>
        <end position="317"/>
    </location>
</feature>
<dbReference type="EMBL" id="DF238832">
    <property type="protein sequence ID" value="GAC99658.1"/>
    <property type="molecule type" value="Genomic_DNA"/>
</dbReference>
<evidence type="ECO:0000256" key="1">
    <source>
        <dbReference type="SAM" id="MobiDB-lite"/>
    </source>
</evidence>
<keyword evidence="3" id="KW-1185">Reference proteome</keyword>
<evidence type="ECO:0000313" key="3">
    <source>
        <dbReference type="Proteomes" id="UP000014071"/>
    </source>
</evidence>
<dbReference type="AlphaFoldDB" id="R9PE55"/>
<protein>
    <submittedName>
        <fullName evidence="2">Uncharacterized protein</fullName>
    </submittedName>
</protein>
<accession>R9PE55</accession>
<dbReference type="RefSeq" id="XP_012193245.1">
    <property type="nucleotide sequence ID" value="XM_012337855.1"/>
</dbReference>
<reference evidence="3" key="1">
    <citation type="journal article" date="2013" name="Genome Announc.">
        <title>Draft genome sequence of the basidiomycetous yeast-like fungus Pseudozyma hubeiensis SY62, which produces an abundant amount of the biosurfactant mannosylerythritol lipids.</title>
        <authorList>
            <person name="Konishi M."/>
            <person name="Hatada Y."/>
            <person name="Horiuchi J."/>
        </authorList>
    </citation>
    <scope>NUCLEOTIDE SEQUENCE [LARGE SCALE GENOMIC DNA]</scope>
    <source>
        <strain evidence="3">SY62</strain>
    </source>
</reference>
<dbReference type="Proteomes" id="UP000014071">
    <property type="component" value="Unassembled WGS sequence"/>
</dbReference>
<feature type="compositionally biased region" description="Low complexity" evidence="1">
    <location>
        <begin position="485"/>
        <end position="494"/>
    </location>
</feature>
<proteinExistence type="predicted"/>
<feature type="region of interest" description="Disordered" evidence="1">
    <location>
        <begin position="460"/>
        <end position="519"/>
    </location>
</feature>
<gene>
    <name evidence="2" type="ORF">PHSY_007261</name>
</gene>
<dbReference type="GeneID" id="24112524"/>
<feature type="region of interest" description="Disordered" evidence="1">
    <location>
        <begin position="305"/>
        <end position="325"/>
    </location>
</feature>
<organism evidence="2 3">
    <name type="scientific">Pseudozyma hubeiensis (strain SY62)</name>
    <name type="common">Yeast</name>
    <dbReference type="NCBI Taxonomy" id="1305764"/>
    <lineage>
        <taxon>Eukaryota</taxon>
        <taxon>Fungi</taxon>
        <taxon>Dikarya</taxon>
        <taxon>Basidiomycota</taxon>
        <taxon>Ustilaginomycotina</taxon>
        <taxon>Ustilaginomycetes</taxon>
        <taxon>Ustilaginales</taxon>
        <taxon>Ustilaginaceae</taxon>
        <taxon>Pseudozyma</taxon>
    </lineage>
</organism>